<sequence>MSKHSNNTKEKENKAQVTPPPTSNHENVTPKEVTTRFLEVKNFRNIGVKDEQEKCERLYLNNSFGDKLGGLVLVIGENNTGKSNLLKALGCFSEHLDEFKKHCTPNYLGFEDTITHLGLCIEEKKDKKSENKASIEIEHDKISYSLAPETEQLKSVCFKVLNSLNLETSIQEDFTNKLNRTSNADNLLQLFNEILRYRDNEKSNDIKEQFEKNLTVCKTRLKQELEKITNQLDRYLNSTEKLEKLIETICDEDTTLKDMQENLAKFKQFANDYVNQINRSYTRINPPTFPTINLKEPILSSHVDYESMEKILKDYPLNKIGYFLHSKLAQVIYYKPTTSFSSKDLMTTPNGLTESKFFNLLFNAVNKNAFEEIKNAYIKAKDKSEGYLNQAGRKYEKLINEKISKHFNQMYFQNKNEDLYYEFDFKLDSQKVSLSLFKRNKKGGEEVLELDHQSEGFRWYFDLFFNLLCSSSLKPNSIVLMDEVGSNLSVPSRIEYRNFLKKLGQEKGITFVISTHDPFLVDADHLDELRILSLDRDLRNVNINHFSSVSPNDSDSLKRIKKALGVEKRHLIGSKCVFVEGISDYNYLSVFKLLYEKEKEKPLNMVFLPINGLGKDDAQTEVILQALSQDETHAILLVDSDERGKLVKKSKTIYKTMTS</sequence>
<dbReference type="HOGENOM" id="CLU_027331_0_0_7"/>
<dbReference type="GO" id="GO:0016887">
    <property type="term" value="F:ATP hydrolysis activity"/>
    <property type="evidence" value="ECO:0007669"/>
    <property type="project" value="InterPro"/>
</dbReference>
<evidence type="ECO:0000259" key="3">
    <source>
        <dbReference type="Pfam" id="PF13304"/>
    </source>
</evidence>
<keyword evidence="5" id="KW-1185">Reference proteome</keyword>
<feature type="domain" description="ATPase AAA-type core" evidence="3">
    <location>
        <begin position="72"/>
        <end position="522"/>
    </location>
</feature>
<evidence type="ECO:0000256" key="1">
    <source>
        <dbReference type="SAM" id="Coils"/>
    </source>
</evidence>
<evidence type="ECO:0000256" key="2">
    <source>
        <dbReference type="SAM" id="MobiDB-lite"/>
    </source>
</evidence>
<dbReference type="KEGG" id="hcm:HCD_02045"/>
<reference evidence="4 5" key="1">
    <citation type="journal article" date="2013" name="PLoS ONE">
        <title>Sequence Divergence and Conservation in Genomes ofHelicobacter cetorum Strains from a Dolphin and a Whale.</title>
        <authorList>
            <person name="Kersulyte D."/>
            <person name="Rossi M."/>
            <person name="Berg D.E."/>
        </authorList>
    </citation>
    <scope>NUCLEOTIDE SEQUENCE [LARGE SCALE GENOMIC DNA]</scope>
    <source>
        <strain evidence="4 5">MIT 99-5656</strain>
    </source>
</reference>
<dbReference type="eggNOG" id="COG3593">
    <property type="taxonomic scope" value="Bacteria"/>
</dbReference>
<accession>I0ER64</accession>
<dbReference type="Gene3D" id="3.40.50.300">
    <property type="entry name" value="P-loop containing nucleotide triphosphate hydrolases"/>
    <property type="match status" value="2"/>
</dbReference>
<dbReference type="GO" id="GO:0005524">
    <property type="term" value="F:ATP binding"/>
    <property type="evidence" value="ECO:0007669"/>
    <property type="project" value="InterPro"/>
</dbReference>
<protein>
    <recommendedName>
        <fullName evidence="3">ATPase AAA-type core domain-containing protein</fullName>
    </recommendedName>
</protein>
<proteinExistence type="predicted"/>
<dbReference type="SUPFAM" id="SSF52540">
    <property type="entry name" value="P-loop containing nucleoside triphosphate hydrolases"/>
    <property type="match status" value="1"/>
</dbReference>
<feature type="region of interest" description="Disordered" evidence="2">
    <location>
        <begin position="1"/>
        <end position="33"/>
    </location>
</feature>
<gene>
    <name evidence="4" type="ordered locus">HCD_02045</name>
</gene>
<dbReference type="InterPro" id="IPR051396">
    <property type="entry name" value="Bact_Antivir_Def_Nuclease"/>
</dbReference>
<dbReference type="InterPro" id="IPR027417">
    <property type="entry name" value="P-loop_NTPase"/>
</dbReference>
<dbReference type="RefSeq" id="WP_014658956.1">
    <property type="nucleotide sequence ID" value="NC_017735.1"/>
</dbReference>
<dbReference type="PANTHER" id="PTHR43581:SF3">
    <property type="entry name" value="AAA+ ATPASE DOMAIN-CONTAINING PROTEIN"/>
    <property type="match status" value="1"/>
</dbReference>
<dbReference type="EMBL" id="CP003481">
    <property type="protein sequence ID" value="AFI05433.1"/>
    <property type="molecule type" value="Genomic_DNA"/>
</dbReference>
<dbReference type="Proteomes" id="UP000005013">
    <property type="component" value="Chromosome"/>
</dbReference>
<dbReference type="CDD" id="cd00267">
    <property type="entry name" value="ABC_ATPase"/>
    <property type="match status" value="1"/>
</dbReference>
<organism evidence="4 5">
    <name type="scientific">Helicobacter cetorum (strain ATCC BAA-540 / CCUG 52418 / MIT 99-5656)</name>
    <dbReference type="NCBI Taxonomy" id="1163745"/>
    <lineage>
        <taxon>Bacteria</taxon>
        <taxon>Pseudomonadati</taxon>
        <taxon>Campylobacterota</taxon>
        <taxon>Epsilonproteobacteria</taxon>
        <taxon>Campylobacterales</taxon>
        <taxon>Helicobacteraceae</taxon>
        <taxon>Helicobacter</taxon>
    </lineage>
</organism>
<name>I0ER64_HELCM</name>
<dbReference type="PANTHER" id="PTHR43581">
    <property type="entry name" value="ATP/GTP PHOSPHATASE"/>
    <property type="match status" value="1"/>
</dbReference>
<evidence type="ECO:0000313" key="4">
    <source>
        <dbReference type="EMBL" id="AFI05433.1"/>
    </source>
</evidence>
<dbReference type="InterPro" id="IPR003959">
    <property type="entry name" value="ATPase_AAA_core"/>
</dbReference>
<dbReference type="STRING" id="1163745.HCD_02045"/>
<keyword evidence="1" id="KW-0175">Coiled coil</keyword>
<dbReference type="AlphaFoldDB" id="I0ER64"/>
<feature type="coiled-coil region" evidence="1">
    <location>
        <begin position="218"/>
        <end position="245"/>
    </location>
</feature>
<evidence type="ECO:0000313" key="5">
    <source>
        <dbReference type="Proteomes" id="UP000005013"/>
    </source>
</evidence>
<dbReference type="Pfam" id="PF13304">
    <property type="entry name" value="AAA_21"/>
    <property type="match status" value="1"/>
</dbReference>
<dbReference type="PATRIC" id="fig|1163745.3.peg.431"/>